<gene>
    <name evidence="1" type="ORF">FNH21_00565</name>
</gene>
<dbReference type="RefSeq" id="WP_152811556.1">
    <property type="nucleotide sequence ID" value="NZ_VJXX01000001.1"/>
</dbReference>
<reference evidence="2" key="1">
    <citation type="submission" date="2019-07" db="EMBL/GenBank/DDBJ databases">
        <title>Arthrobacter KR32 sp. nov., isolated from mountain cheese made of cows milk.</title>
        <authorList>
            <person name="Flegler A."/>
        </authorList>
    </citation>
    <scope>NUCLEOTIDE SEQUENCE [LARGE SCALE GENOMIC DNA]</scope>
    <source>
        <strain evidence="2">KR32</strain>
    </source>
</reference>
<dbReference type="InterPro" id="IPR036102">
    <property type="entry name" value="OsmC/Ohrsf"/>
</dbReference>
<evidence type="ECO:0000313" key="1">
    <source>
        <dbReference type="EMBL" id="MPY09236.1"/>
    </source>
</evidence>
<comment type="caution">
    <text evidence="1">The sequence shown here is derived from an EMBL/GenBank/DDBJ whole genome shotgun (WGS) entry which is preliminary data.</text>
</comment>
<evidence type="ECO:0000313" key="2">
    <source>
        <dbReference type="Proteomes" id="UP000326464"/>
    </source>
</evidence>
<dbReference type="Pfam" id="PF02566">
    <property type="entry name" value="OsmC"/>
    <property type="match status" value="1"/>
</dbReference>
<name>A0A7X1TM70_9MICC</name>
<sequence length="161" mass="17525">MNLQEHRYSARLRWTGNLGPGTSGYRSYSRDHQVEVDGPGLLLGTADPTFHGSRDRWNPEQLLLTAVAQCHMLSYLHVAVKAGVVVTAYSDTPEGTMRLNRDGSGEFTAIILRPHVELADADHTPLADSLHAEANRLCFIARSVSFPVHHEPTSSGPAGAV</sequence>
<dbReference type="OrthoDB" id="9795405at2"/>
<dbReference type="InterPro" id="IPR003718">
    <property type="entry name" value="OsmC/Ohr_fam"/>
</dbReference>
<dbReference type="InterPro" id="IPR052707">
    <property type="entry name" value="OsmC_Ohr_Peroxiredoxin"/>
</dbReference>
<dbReference type="SUPFAM" id="SSF82784">
    <property type="entry name" value="OsmC-like"/>
    <property type="match status" value="1"/>
</dbReference>
<organism evidence="1 2">
    <name type="scientific">Arthrobacter bussei</name>
    <dbReference type="NCBI Taxonomy" id="2594179"/>
    <lineage>
        <taxon>Bacteria</taxon>
        <taxon>Bacillati</taxon>
        <taxon>Actinomycetota</taxon>
        <taxon>Actinomycetes</taxon>
        <taxon>Micrococcales</taxon>
        <taxon>Micrococcaceae</taxon>
        <taxon>Arthrobacter</taxon>
    </lineage>
</organism>
<protein>
    <submittedName>
        <fullName evidence="1">OsmC family peroxiredoxin</fullName>
    </submittedName>
</protein>
<dbReference type="EMBL" id="VJXX01000001">
    <property type="protein sequence ID" value="MPY09236.1"/>
    <property type="molecule type" value="Genomic_DNA"/>
</dbReference>
<dbReference type="InterPro" id="IPR015946">
    <property type="entry name" value="KH_dom-like_a/b"/>
</dbReference>
<dbReference type="Proteomes" id="UP000326464">
    <property type="component" value="Unassembled WGS sequence"/>
</dbReference>
<accession>A0A7X1TM70</accession>
<dbReference type="PANTHER" id="PTHR42830:SF2">
    <property type="entry name" value="OSMC_OHR FAMILY PROTEIN"/>
    <property type="match status" value="1"/>
</dbReference>
<dbReference type="Gene3D" id="3.30.300.20">
    <property type="match status" value="1"/>
</dbReference>
<dbReference type="PANTHER" id="PTHR42830">
    <property type="entry name" value="OSMOTICALLY INDUCIBLE FAMILY PROTEIN"/>
    <property type="match status" value="1"/>
</dbReference>
<proteinExistence type="predicted"/>
<dbReference type="AlphaFoldDB" id="A0A7X1TM70"/>
<keyword evidence="2" id="KW-1185">Reference proteome</keyword>